<reference evidence="1" key="1">
    <citation type="submission" date="2018-04" db="EMBL/GenBank/DDBJ databases">
        <title>Whole genome sequencing of Hypsizygus marmoreus.</title>
        <authorList>
            <person name="Choi I.-G."/>
            <person name="Min B."/>
            <person name="Kim J.-G."/>
            <person name="Kim S."/>
            <person name="Oh Y.-L."/>
            <person name="Kong W.-S."/>
            <person name="Park H."/>
            <person name="Jeong J."/>
            <person name="Song E.-S."/>
        </authorList>
    </citation>
    <scope>NUCLEOTIDE SEQUENCE [LARGE SCALE GENOMIC DNA]</scope>
    <source>
        <strain evidence="1">51987-8</strain>
    </source>
</reference>
<keyword evidence="2" id="KW-1185">Reference proteome</keyword>
<dbReference type="AlphaFoldDB" id="A0A369JL90"/>
<proteinExistence type="predicted"/>
<sequence>MPNVQSTLTYTPFGAIRRLENVLHDSTLKTLFHGVINPSILTLRLSRFDINARLDYGTTIYSVDPTAAAALWNSVKKIAQVIHCAAYDINPYTSNRPLPPTLPLDHLASLGLRAPSCSIALSVKSGQAPLGMTATNCDVLYDLIAAFQQMATYYLEWLARAIETSLAQGLRSRWNWGAYWGINWEEFMDRAQGRINDEAIEGIARIEAIDNSHALILHPTHSRTARRARRRAPLILNGRIPVDRSHPISQEQYDAFMAQIMYEMFIPENPTYI</sequence>
<evidence type="ECO:0000313" key="2">
    <source>
        <dbReference type="Proteomes" id="UP000076154"/>
    </source>
</evidence>
<dbReference type="Proteomes" id="UP000076154">
    <property type="component" value="Unassembled WGS sequence"/>
</dbReference>
<comment type="caution">
    <text evidence="1">The sequence shown here is derived from an EMBL/GenBank/DDBJ whole genome shotgun (WGS) entry which is preliminary data.</text>
</comment>
<evidence type="ECO:0000313" key="1">
    <source>
        <dbReference type="EMBL" id="RDB20174.1"/>
    </source>
</evidence>
<accession>A0A369JL90</accession>
<organism evidence="1 2">
    <name type="scientific">Hypsizygus marmoreus</name>
    <name type="common">White beech mushroom</name>
    <name type="synonym">Agaricus marmoreus</name>
    <dbReference type="NCBI Taxonomy" id="39966"/>
    <lineage>
        <taxon>Eukaryota</taxon>
        <taxon>Fungi</taxon>
        <taxon>Dikarya</taxon>
        <taxon>Basidiomycota</taxon>
        <taxon>Agaricomycotina</taxon>
        <taxon>Agaricomycetes</taxon>
        <taxon>Agaricomycetidae</taxon>
        <taxon>Agaricales</taxon>
        <taxon>Tricholomatineae</taxon>
        <taxon>Lyophyllaceae</taxon>
        <taxon>Hypsizygus</taxon>
    </lineage>
</organism>
<dbReference type="EMBL" id="LUEZ02000071">
    <property type="protein sequence ID" value="RDB20174.1"/>
    <property type="molecule type" value="Genomic_DNA"/>
</dbReference>
<gene>
    <name evidence="1" type="ORF">Hypma_012727</name>
</gene>
<dbReference type="InParanoid" id="A0A369JL90"/>
<dbReference type="OrthoDB" id="3040645at2759"/>
<name>A0A369JL90_HYPMA</name>
<protein>
    <submittedName>
        <fullName evidence="1">Uncharacterized protein</fullName>
    </submittedName>
</protein>